<dbReference type="PROSITE" id="PS50195">
    <property type="entry name" value="PX"/>
    <property type="match status" value="1"/>
</dbReference>
<evidence type="ECO:0000256" key="6">
    <source>
        <dbReference type="ARBA" id="ARBA00023006"/>
    </source>
</evidence>
<dbReference type="PANTHER" id="PTHR46979">
    <property type="entry name" value="SORTING NEXIN-41"/>
    <property type="match status" value="1"/>
</dbReference>
<keyword evidence="4" id="KW-0967">Endosome</keyword>
<dbReference type="EMBL" id="MCOG01000111">
    <property type="protein sequence ID" value="ORY45408.1"/>
    <property type="molecule type" value="Genomic_DNA"/>
</dbReference>
<dbReference type="Gene3D" id="1.20.1270.60">
    <property type="entry name" value="Arfaptin homology (AH) domain/BAR domain"/>
    <property type="match status" value="2"/>
</dbReference>
<dbReference type="GO" id="GO:0005829">
    <property type="term" value="C:cytosol"/>
    <property type="evidence" value="ECO:0007669"/>
    <property type="project" value="GOC"/>
</dbReference>
<dbReference type="GO" id="GO:0015031">
    <property type="term" value="P:protein transport"/>
    <property type="evidence" value="ECO:0007669"/>
    <property type="project" value="UniProtKB-KW"/>
</dbReference>
<evidence type="ECO:0000313" key="12">
    <source>
        <dbReference type="Proteomes" id="UP000193920"/>
    </source>
</evidence>
<dbReference type="PANTHER" id="PTHR46979:SF2">
    <property type="entry name" value="SORTING NEXIN-41"/>
    <property type="match status" value="1"/>
</dbReference>
<feature type="region of interest" description="Disordered" evidence="9">
    <location>
        <begin position="407"/>
        <end position="443"/>
    </location>
</feature>
<dbReference type="Gene3D" id="3.30.1520.10">
    <property type="entry name" value="Phox-like domain"/>
    <property type="match status" value="1"/>
</dbReference>
<dbReference type="STRING" id="1754190.A0A1Y2CEC1"/>
<organism evidence="11 12">
    <name type="scientific">Neocallimastix californiae</name>
    <dbReference type="NCBI Taxonomy" id="1754190"/>
    <lineage>
        <taxon>Eukaryota</taxon>
        <taxon>Fungi</taxon>
        <taxon>Fungi incertae sedis</taxon>
        <taxon>Chytridiomycota</taxon>
        <taxon>Chytridiomycota incertae sedis</taxon>
        <taxon>Neocallimastigomycetes</taxon>
        <taxon>Neocallimastigales</taxon>
        <taxon>Neocallimastigaceae</taxon>
        <taxon>Neocallimastix</taxon>
    </lineage>
</organism>
<protein>
    <recommendedName>
        <fullName evidence="10">PX domain-containing protein</fullName>
    </recommendedName>
</protein>
<name>A0A1Y2CEC1_9FUNG</name>
<comment type="similarity">
    <text evidence="2">Belongs to the sorting nexin family.</text>
</comment>
<keyword evidence="6" id="KW-0072">Autophagy</keyword>
<evidence type="ECO:0000256" key="2">
    <source>
        <dbReference type="ARBA" id="ARBA00010883"/>
    </source>
</evidence>
<gene>
    <name evidence="11" type="ORF">LY90DRAFT_671529</name>
</gene>
<keyword evidence="3" id="KW-0813">Transport</keyword>
<proteinExistence type="inferred from homology"/>
<evidence type="ECO:0000256" key="9">
    <source>
        <dbReference type="SAM" id="MobiDB-lite"/>
    </source>
</evidence>
<dbReference type="InterPro" id="IPR036871">
    <property type="entry name" value="PX_dom_sf"/>
</dbReference>
<reference evidence="11 12" key="1">
    <citation type="submission" date="2016-08" db="EMBL/GenBank/DDBJ databases">
        <title>A Parts List for Fungal Cellulosomes Revealed by Comparative Genomics.</title>
        <authorList>
            <consortium name="DOE Joint Genome Institute"/>
            <person name="Haitjema C.H."/>
            <person name="Gilmore S.P."/>
            <person name="Henske J.K."/>
            <person name="Solomon K.V."/>
            <person name="De Groot R."/>
            <person name="Kuo A."/>
            <person name="Mondo S.J."/>
            <person name="Salamov A.A."/>
            <person name="Labutti K."/>
            <person name="Zhao Z."/>
            <person name="Chiniquy J."/>
            <person name="Barry K."/>
            <person name="Brewer H.M."/>
            <person name="Purvine S.O."/>
            <person name="Wright A.T."/>
            <person name="Boxma B."/>
            <person name="Van Alen T."/>
            <person name="Hackstein J.H."/>
            <person name="Baker S.E."/>
            <person name="Grigoriev I.V."/>
            <person name="O'Malley M.A."/>
        </authorList>
    </citation>
    <scope>NUCLEOTIDE SEQUENCE [LARGE SCALE GENOMIC DNA]</scope>
    <source>
        <strain evidence="11 12">G1</strain>
    </source>
</reference>
<keyword evidence="8" id="KW-0472">Membrane</keyword>
<dbReference type="AlphaFoldDB" id="A0A1Y2CEC1"/>
<dbReference type="InterPro" id="IPR051079">
    <property type="entry name" value="Sorting_Nexin_Autophagy"/>
</dbReference>
<dbReference type="InterPro" id="IPR001683">
    <property type="entry name" value="PX_dom"/>
</dbReference>
<keyword evidence="7" id="KW-0446">Lipid-binding</keyword>
<dbReference type="GO" id="GO:0010008">
    <property type="term" value="C:endosome membrane"/>
    <property type="evidence" value="ECO:0007669"/>
    <property type="project" value="UniProtKB-SubCell"/>
</dbReference>
<dbReference type="OrthoDB" id="289314at2759"/>
<evidence type="ECO:0000313" key="11">
    <source>
        <dbReference type="EMBL" id="ORY45408.1"/>
    </source>
</evidence>
<dbReference type="GO" id="GO:0006914">
    <property type="term" value="P:autophagy"/>
    <property type="evidence" value="ECO:0007669"/>
    <property type="project" value="UniProtKB-KW"/>
</dbReference>
<evidence type="ECO:0000256" key="5">
    <source>
        <dbReference type="ARBA" id="ARBA00022927"/>
    </source>
</evidence>
<evidence type="ECO:0000256" key="3">
    <source>
        <dbReference type="ARBA" id="ARBA00022448"/>
    </source>
</evidence>
<dbReference type="InterPro" id="IPR027267">
    <property type="entry name" value="AH/BAR_dom_sf"/>
</dbReference>
<evidence type="ECO:0000259" key="10">
    <source>
        <dbReference type="PROSITE" id="PS50195"/>
    </source>
</evidence>
<feature type="domain" description="PX" evidence="10">
    <location>
        <begin position="102"/>
        <end position="225"/>
    </location>
</feature>
<dbReference type="InterPro" id="IPR044106">
    <property type="entry name" value="PX_Snx41/Atg20"/>
</dbReference>
<dbReference type="Proteomes" id="UP000193920">
    <property type="component" value="Unassembled WGS sequence"/>
</dbReference>
<dbReference type="SUPFAM" id="SSF64268">
    <property type="entry name" value="PX domain"/>
    <property type="match status" value="1"/>
</dbReference>
<feature type="compositionally biased region" description="Acidic residues" evidence="9">
    <location>
        <begin position="419"/>
        <end position="434"/>
    </location>
</feature>
<accession>A0A1Y2CEC1</accession>
<dbReference type="GO" id="GO:0035091">
    <property type="term" value="F:phosphatidylinositol binding"/>
    <property type="evidence" value="ECO:0007669"/>
    <property type="project" value="InterPro"/>
</dbReference>
<dbReference type="SMART" id="SM00312">
    <property type="entry name" value="PX"/>
    <property type="match status" value="1"/>
</dbReference>
<dbReference type="Pfam" id="PF00787">
    <property type="entry name" value="PX"/>
    <property type="match status" value="1"/>
</dbReference>
<evidence type="ECO:0000256" key="8">
    <source>
        <dbReference type="ARBA" id="ARBA00023136"/>
    </source>
</evidence>
<keyword evidence="12" id="KW-1185">Reference proteome</keyword>
<dbReference type="GO" id="GO:0042147">
    <property type="term" value="P:retrograde transport, endosome to Golgi"/>
    <property type="evidence" value="ECO:0007669"/>
    <property type="project" value="InterPro"/>
</dbReference>
<keyword evidence="5" id="KW-0653">Protein transport</keyword>
<dbReference type="CDD" id="cd06867">
    <property type="entry name" value="PX_SNX41_42"/>
    <property type="match status" value="1"/>
</dbReference>
<comment type="caution">
    <text evidence="11">The sequence shown here is derived from an EMBL/GenBank/DDBJ whole genome shotgun (WGS) entry which is preliminary data.</text>
</comment>
<comment type="subcellular location">
    <subcellularLocation>
        <location evidence="1">Endosome membrane</location>
        <topology evidence="1">Peripheral membrane protein</topology>
    </subcellularLocation>
</comment>
<evidence type="ECO:0000256" key="4">
    <source>
        <dbReference type="ARBA" id="ARBA00022753"/>
    </source>
</evidence>
<evidence type="ECO:0000256" key="7">
    <source>
        <dbReference type="ARBA" id="ARBA00023121"/>
    </source>
</evidence>
<sequence>MSGFSNEYPYNENPFSNHFSFFSNESNEGNVKYNDKLLSSSIDYRTNNSSILEKKDNEVINPIGKDVISKSLKDNIHLARKYSRSNYCCATHCAFTSDKSKIPLVTITDALKITDMSGSSFIVYVIRTSEPEKNSTLLEVRRRYSEFATLRNLLHQYYPSLIIPPIPEKHSITEYAIKQGKAKDNPKIIEKRKRMLQVFLNRLGKHPVFASLHIFHVFLEPGNWLEYEQKMTKISIPISITSFNESEELQYKEIKKNVKEFMKCISILSKAHHNLNSIYQNLSNSYSSLGASYNGWSLHEIVLSPVLESVGQSFDSNRLALSRMASLLDISIIESLQEYNAFSKIILNIIAWYKNNYRQYYYICNSLNKKQKRLENLEKAEKKAQEKRETLKAKESKKMAETIKKEAEQKKEDNNNLISDDDDDDDVNDIEEPKDDSLLRDPKFKDLANSTSYPYSENIPTSDFGIDNKNVNGNLDNSLNDTLYSNDLKSKSIFESINQDEINPKMNNDNEIFNDINKVSTILKLPSQENVFQENIIYNEPSSFEQTNDNSSSSVVKDQLEKPDIQPIDLNRHNEIKNVKENIVRLQKLKETQYKEIIKSGKEIQHDFNYFQREKYSDFKQILIHYAKINREYNEQMIKVWNNMIKIWSEIRV</sequence>
<evidence type="ECO:0000256" key="1">
    <source>
        <dbReference type="ARBA" id="ARBA00004481"/>
    </source>
</evidence>